<dbReference type="RefSeq" id="WP_329494337.1">
    <property type="nucleotide sequence ID" value="NZ_CP108460.1"/>
</dbReference>
<feature type="domain" description="Signal transduction histidine kinase subgroup 3 dimerisation and phosphoacceptor" evidence="11">
    <location>
        <begin position="212"/>
        <end position="276"/>
    </location>
</feature>
<evidence type="ECO:0000256" key="1">
    <source>
        <dbReference type="ARBA" id="ARBA00000085"/>
    </source>
</evidence>
<name>A0ABZ1WF86_9ACTN</name>
<dbReference type="PANTHER" id="PTHR24421">
    <property type="entry name" value="NITRATE/NITRITE SENSOR PROTEIN NARX-RELATED"/>
    <property type="match status" value="1"/>
</dbReference>
<organism evidence="12 13">
    <name type="scientific">Kitasatospora herbaricolor</name>
    <dbReference type="NCBI Taxonomy" id="68217"/>
    <lineage>
        <taxon>Bacteria</taxon>
        <taxon>Bacillati</taxon>
        <taxon>Actinomycetota</taxon>
        <taxon>Actinomycetes</taxon>
        <taxon>Kitasatosporales</taxon>
        <taxon>Streptomycetaceae</taxon>
        <taxon>Kitasatospora</taxon>
    </lineage>
</organism>
<keyword evidence="10" id="KW-0472">Membrane</keyword>
<feature type="compositionally biased region" description="Low complexity" evidence="9">
    <location>
        <begin position="417"/>
        <end position="433"/>
    </location>
</feature>
<evidence type="ECO:0000313" key="13">
    <source>
        <dbReference type="Proteomes" id="UP001432014"/>
    </source>
</evidence>
<gene>
    <name evidence="12" type="ORF">OG469_31105</name>
</gene>
<dbReference type="InterPro" id="IPR036890">
    <property type="entry name" value="HATPase_C_sf"/>
</dbReference>
<accession>A0ABZ1WF86</accession>
<dbReference type="Proteomes" id="UP001432014">
    <property type="component" value="Chromosome"/>
</dbReference>
<evidence type="ECO:0000259" key="11">
    <source>
        <dbReference type="Pfam" id="PF07730"/>
    </source>
</evidence>
<dbReference type="InterPro" id="IPR011712">
    <property type="entry name" value="Sig_transdc_His_kin_sub3_dim/P"/>
</dbReference>
<keyword evidence="4" id="KW-0808">Transferase</keyword>
<feature type="transmembrane region" description="Helical" evidence="10">
    <location>
        <begin position="21"/>
        <end position="45"/>
    </location>
</feature>
<feature type="transmembrane region" description="Helical" evidence="10">
    <location>
        <begin position="57"/>
        <end position="78"/>
    </location>
</feature>
<evidence type="ECO:0000256" key="9">
    <source>
        <dbReference type="SAM" id="MobiDB-lite"/>
    </source>
</evidence>
<keyword evidence="7" id="KW-0067">ATP-binding</keyword>
<dbReference type="EMBL" id="CP108482">
    <property type="protein sequence ID" value="WUS59560.1"/>
    <property type="molecule type" value="Genomic_DNA"/>
</dbReference>
<dbReference type="SUPFAM" id="SSF55874">
    <property type="entry name" value="ATPase domain of HSP90 chaperone/DNA topoisomerase II/histidine kinase"/>
    <property type="match status" value="1"/>
</dbReference>
<feature type="transmembrane region" description="Helical" evidence="10">
    <location>
        <begin position="113"/>
        <end position="143"/>
    </location>
</feature>
<keyword evidence="13" id="KW-1185">Reference proteome</keyword>
<keyword evidence="10" id="KW-0812">Transmembrane</keyword>
<evidence type="ECO:0000313" key="12">
    <source>
        <dbReference type="EMBL" id="WUS59560.1"/>
    </source>
</evidence>
<keyword evidence="8" id="KW-0902">Two-component regulatory system</keyword>
<evidence type="ECO:0000256" key="7">
    <source>
        <dbReference type="ARBA" id="ARBA00022840"/>
    </source>
</evidence>
<evidence type="ECO:0000256" key="3">
    <source>
        <dbReference type="ARBA" id="ARBA00022553"/>
    </source>
</evidence>
<proteinExistence type="predicted"/>
<dbReference type="PANTHER" id="PTHR24421:SF10">
    <property type="entry name" value="NITRATE_NITRITE SENSOR PROTEIN NARQ"/>
    <property type="match status" value="1"/>
</dbReference>
<dbReference type="EC" id="2.7.13.3" evidence="2"/>
<keyword evidence="3" id="KW-0597">Phosphoprotein</keyword>
<comment type="catalytic activity">
    <reaction evidence="1">
        <text>ATP + protein L-histidine = ADP + protein N-phospho-L-histidine.</text>
        <dbReference type="EC" id="2.7.13.3"/>
    </reaction>
</comment>
<keyword evidence="6 12" id="KW-0418">Kinase</keyword>
<evidence type="ECO:0000256" key="6">
    <source>
        <dbReference type="ARBA" id="ARBA00022777"/>
    </source>
</evidence>
<sequence length="433" mass="44891">MNAGVRGIGSALLGRRPRRRWVHLVLGGALLMPYWLLSSVLLGAIHPGGEPLRRVALQFVAFGTALPLAAVTALLPMVRVLEGTAARVLCAGAAGELSTGPARSWAARRRTAAWYVLHLFLGGVVSGMSLAVPPAAVTLLLPLGALDHAPAWWREHQWFGGPALGLALLLLLLATNAGAGALLARSAPALLGPTPDERLAAAERRATVLAQRNRLARELHDSVGHALSAVGLQAAAASRVLATDPAFAAEALRAIERTAREAVAELDTVLGLLREEEPADPAPAGPTLAVLDDLLRQLERTGVTVRAALPPGLPGLPPAVSREAYRIVQEGLTNVLRHAGAAPAVLRIDLRADRLELELTNPLAAGRPPRPGGGRGLRGIGERAAALRGGCEAGPTPDGGHWRLAVRLPLRAEADRAPAGSPATGGRTTGATP</sequence>
<evidence type="ECO:0000256" key="4">
    <source>
        <dbReference type="ARBA" id="ARBA00022679"/>
    </source>
</evidence>
<reference evidence="12 13" key="1">
    <citation type="submission" date="2022-10" db="EMBL/GenBank/DDBJ databases">
        <title>The complete genomes of actinobacterial strains from the NBC collection.</title>
        <authorList>
            <person name="Joergensen T.S."/>
            <person name="Alvarez Arevalo M."/>
            <person name="Sterndorff E.B."/>
            <person name="Faurdal D."/>
            <person name="Vuksanovic O."/>
            <person name="Mourched A.-S."/>
            <person name="Charusanti P."/>
            <person name="Shaw S."/>
            <person name="Blin K."/>
            <person name="Weber T."/>
        </authorList>
    </citation>
    <scope>NUCLEOTIDE SEQUENCE [LARGE SCALE GENOMIC DNA]</scope>
    <source>
        <strain evidence="12 13">NBC_01247</strain>
    </source>
</reference>
<keyword evidence="5" id="KW-0547">Nucleotide-binding</keyword>
<evidence type="ECO:0000256" key="2">
    <source>
        <dbReference type="ARBA" id="ARBA00012438"/>
    </source>
</evidence>
<dbReference type="Gene3D" id="1.20.5.1930">
    <property type="match status" value="1"/>
</dbReference>
<dbReference type="GO" id="GO:0016301">
    <property type="term" value="F:kinase activity"/>
    <property type="evidence" value="ECO:0007669"/>
    <property type="project" value="UniProtKB-KW"/>
</dbReference>
<keyword evidence="10" id="KW-1133">Transmembrane helix</keyword>
<feature type="transmembrane region" description="Helical" evidence="10">
    <location>
        <begin position="163"/>
        <end position="184"/>
    </location>
</feature>
<dbReference type="InterPro" id="IPR050482">
    <property type="entry name" value="Sensor_HK_TwoCompSys"/>
</dbReference>
<evidence type="ECO:0000256" key="5">
    <source>
        <dbReference type="ARBA" id="ARBA00022741"/>
    </source>
</evidence>
<evidence type="ECO:0000256" key="10">
    <source>
        <dbReference type="SAM" id="Phobius"/>
    </source>
</evidence>
<dbReference type="Pfam" id="PF07730">
    <property type="entry name" value="HisKA_3"/>
    <property type="match status" value="1"/>
</dbReference>
<protein>
    <recommendedName>
        <fullName evidence="2">histidine kinase</fullName>
        <ecNumber evidence="2">2.7.13.3</ecNumber>
    </recommendedName>
</protein>
<dbReference type="Gene3D" id="3.30.565.10">
    <property type="entry name" value="Histidine kinase-like ATPase, C-terminal domain"/>
    <property type="match status" value="1"/>
</dbReference>
<evidence type="ECO:0000256" key="8">
    <source>
        <dbReference type="ARBA" id="ARBA00023012"/>
    </source>
</evidence>
<feature type="region of interest" description="Disordered" evidence="9">
    <location>
        <begin position="413"/>
        <end position="433"/>
    </location>
</feature>